<keyword evidence="2" id="KW-1185">Reference proteome</keyword>
<dbReference type="EMBL" id="CM007897">
    <property type="protein sequence ID" value="OTG17365.1"/>
    <property type="molecule type" value="Genomic_DNA"/>
</dbReference>
<dbReference type="Proteomes" id="UP000215914">
    <property type="component" value="Chromosome 8"/>
</dbReference>
<sequence length="74" mass="8414">MSHHSTVLMFHVSPPSLLDRLDSTLVPTRSRMGTRVKEDDDGWTDDVLHLFRCVRLVGYGGYATLVHCLRSSDR</sequence>
<protein>
    <submittedName>
        <fullName evidence="1">Uncharacterized protein</fullName>
    </submittedName>
</protein>
<evidence type="ECO:0000313" key="2">
    <source>
        <dbReference type="Proteomes" id="UP000215914"/>
    </source>
</evidence>
<proteinExistence type="predicted"/>
<evidence type="ECO:0000313" key="1">
    <source>
        <dbReference type="EMBL" id="OTG17365.1"/>
    </source>
</evidence>
<dbReference type="InParanoid" id="A0A251U1X5"/>
<name>A0A251U1X5_HELAN</name>
<accession>A0A251U1X5</accession>
<dbReference type="AlphaFoldDB" id="A0A251U1X5"/>
<reference evidence="2" key="1">
    <citation type="journal article" date="2017" name="Nature">
        <title>The sunflower genome provides insights into oil metabolism, flowering and Asterid evolution.</title>
        <authorList>
            <person name="Badouin H."/>
            <person name="Gouzy J."/>
            <person name="Grassa C.J."/>
            <person name="Murat F."/>
            <person name="Staton S.E."/>
            <person name="Cottret L."/>
            <person name="Lelandais-Briere C."/>
            <person name="Owens G.L."/>
            <person name="Carrere S."/>
            <person name="Mayjonade B."/>
            <person name="Legrand L."/>
            <person name="Gill N."/>
            <person name="Kane N.C."/>
            <person name="Bowers J.E."/>
            <person name="Hubner S."/>
            <person name="Bellec A."/>
            <person name="Berard A."/>
            <person name="Berges H."/>
            <person name="Blanchet N."/>
            <person name="Boniface M.C."/>
            <person name="Brunel D."/>
            <person name="Catrice O."/>
            <person name="Chaidir N."/>
            <person name="Claudel C."/>
            <person name="Donnadieu C."/>
            <person name="Faraut T."/>
            <person name="Fievet G."/>
            <person name="Helmstetter N."/>
            <person name="King M."/>
            <person name="Knapp S.J."/>
            <person name="Lai Z."/>
            <person name="Le Paslier M.C."/>
            <person name="Lippi Y."/>
            <person name="Lorenzon L."/>
            <person name="Mandel J.R."/>
            <person name="Marage G."/>
            <person name="Marchand G."/>
            <person name="Marquand E."/>
            <person name="Bret-Mestries E."/>
            <person name="Morien E."/>
            <person name="Nambeesan S."/>
            <person name="Nguyen T."/>
            <person name="Pegot-Espagnet P."/>
            <person name="Pouilly N."/>
            <person name="Raftis F."/>
            <person name="Sallet E."/>
            <person name="Schiex T."/>
            <person name="Thomas J."/>
            <person name="Vandecasteele C."/>
            <person name="Vares D."/>
            <person name="Vear F."/>
            <person name="Vautrin S."/>
            <person name="Crespi M."/>
            <person name="Mangin B."/>
            <person name="Burke J.M."/>
            <person name="Salse J."/>
            <person name="Munos S."/>
            <person name="Vincourt P."/>
            <person name="Rieseberg L.H."/>
            <person name="Langlade N.B."/>
        </authorList>
    </citation>
    <scope>NUCLEOTIDE SEQUENCE [LARGE SCALE GENOMIC DNA]</scope>
    <source>
        <strain evidence="2">cv. SF193</strain>
    </source>
</reference>
<organism evidence="1 2">
    <name type="scientific">Helianthus annuus</name>
    <name type="common">Common sunflower</name>
    <dbReference type="NCBI Taxonomy" id="4232"/>
    <lineage>
        <taxon>Eukaryota</taxon>
        <taxon>Viridiplantae</taxon>
        <taxon>Streptophyta</taxon>
        <taxon>Embryophyta</taxon>
        <taxon>Tracheophyta</taxon>
        <taxon>Spermatophyta</taxon>
        <taxon>Magnoliopsida</taxon>
        <taxon>eudicotyledons</taxon>
        <taxon>Gunneridae</taxon>
        <taxon>Pentapetalae</taxon>
        <taxon>asterids</taxon>
        <taxon>campanulids</taxon>
        <taxon>Asterales</taxon>
        <taxon>Asteraceae</taxon>
        <taxon>Asteroideae</taxon>
        <taxon>Heliantheae alliance</taxon>
        <taxon>Heliantheae</taxon>
        <taxon>Helianthus</taxon>
    </lineage>
</organism>
<gene>
    <name evidence="1" type="ORF">HannXRQ_Chr08g0211401</name>
</gene>